<keyword evidence="4 12" id="KW-0808">Transferase</keyword>
<sequence>MTQPDGPGIIVFGSLNMDLMVRVERAPRGGETLRGLGFLANPGGKGANQAVACARQGARVAMVGCVGHDDFGEALRNALASDGIDVTNVRSAGETTGVAIVMVDGEGENRITLVPGANDLLKADPEVLGRAVAGQFLLLQCEVPMDEVVLAAEIMHAKGAIVVLNPAPVCKLPDKLWSLVDVIVMNEIEASELARISVVDATSAGAAATSIRRRGPSTAVVTMGSQGVVVADDRGCRHFAALAVRTVDTTAAGDTFIGAMCAARAAGQSTDSAVMRGIQAATLCVTRAGAQASIPRDHELDHVQQVGPPSALA</sequence>
<dbReference type="InterPro" id="IPR029056">
    <property type="entry name" value="Ribokinase-like"/>
</dbReference>
<evidence type="ECO:0000256" key="12">
    <source>
        <dbReference type="HAMAP-Rule" id="MF_01987"/>
    </source>
</evidence>
<dbReference type="EMBL" id="JBBKZS010000011">
    <property type="protein sequence ID" value="MEJ8857495.1"/>
    <property type="molecule type" value="Genomic_DNA"/>
</dbReference>
<organism evidence="14 15">
    <name type="scientific">Variovorax robiniae</name>
    <dbReference type="NCBI Taxonomy" id="1836199"/>
    <lineage>
        <taxon>Bacteria</taxon>
        <taxon>Pseudomonadati</taxon>
        <taxon>Pseudomonadota</taxon>
        <taxon>Betaproteobacteria</taxon>
        <taxon>Burkholderiales</taxon>
        <taxon>Comamonadaceae</taxon>
        <taxon>Variovorax</taxon>
    </lineage>
</organism>
<feature type="binding site" evidence="12">
    <location>
        <position position="254"/>
    </location>
    <ligand>
        <name>substrate</name>
    </ligand>
</feature>
<evidence type="ECO:0000256" key="11">
    <source>
        <dbReference type="ARBA" id="ARBA00023277"/>
    </source>
</evidence>
<feature type="binding site" evidence="12">
    <location>
        <position position="284"/>
    </location>
    <ligand>
        <name>K(+)</name>
        <dbReference type="ChEBI" id="CHEBI:29103"/>
    </ligand>
</feature>
<feature type="binding site" evidence="12">
    <location>
        <begin position="44"/>
        <end position="48"/>
    </location>
    <ligand>
        <name>substrate</name>
    </ligand>
</feature>
<dbReference type="SUPFAM" id="SSF53613">
    <property type="entry name" value="Ribokinase-like"/>
    <property type="match status" value="1"/>
</dbReference>
<keyword evidence="10 12" id="KW-0630">Potassium</keyword>
<evidence type="ECO:0000313" key="14">
    <source>
        <dbReference type="EMBL" id="MEJ8857495.1"/>
    </source>
</evidence>
<keyword evidence="11 12" id="KW-0119">Carbohydrate metabolism</keyword>
<evidence type="ECO:0000313" key="15">
    <source>
        <dbReference type="Proteomes" id="UP001367030"/>
    </source>
</evidence>
<keyword evidence="12" id="KW-0963">Cytoplasm</keyword>
<name>A0ABU8XEK9_9BURK</name>
<keyword evidence="7 12" id="KW-0418">Kinase</keyword>
<dbReference type="Gene3D" id="3.40.1190.20">
    <property type="match status" value="1"/>
</dbReference>
<keyword evidence="9 12" id="KW-0460">Magnesium</keyword>
<feature type="binding site" evidence="12">
    <location>
        <position position="287"/>
    </location>
    <ligand>
        <name>K(+)</name>
        <dbReference type="ChEBI" id="CHEBI:29103"/>
    </ligand>
</feature>
<evidence type="ECO:0000256" key="1">
    <source>
        <dbReference type="ARBA" id="ARBA00005380"/>
    </source>
</evidence>
<feature type="domain" description="Carbohydrate kinase PfkB" evidence="13">
    <location>
        <begin position="9"/>
        <end position="295"/>
    </location>
</feature>
<dbReference type="Proteomes" id="UP001367030">
    <property type="component" value="Unassembled WGS sequence"/>
</dbReference>
<comment type="similarity">
    <text evidence="1">Belongs to the carbohydrate kinase pfkB family.</text>
</comment>
<reference evidence="14 15" key="1">
    <citation type="submission" date="2024-03" db="EMBL/GenBank/DDBJ databases">
        <title>Novel species of the genus Variovorax.</title>
        <authorList>
            <person name="Liu Q."/>
            <person name="Xin Y.-H."/>
        </authorList>
    </citation>
    <scope>NUCLEOTIDE SEQUENCE [LARGE SCALE GENOMIC DNA]</scope>
    <source>
        <strain evidence="14 15">KACC 18901</strain>
    </source>
</reference>
<comment type="function">
    <text evidence="12">Catalyzes the phosphorylation of ribose at O-5 in a reaction requiring ATP and magnesium. The resulting D-ribose-5-phosphate can then be used either for sythesis of nucleotides, histidine, and tryptophan, or as a component of the pentose phosphate pathway.</text>
</comment>
<comment type="similarity">
    <text evidence="12">Belongs to the carbohydrate kinase PfkB family. Ribokinase subfamily.</text>
</comment>
<feature type="binding site" evidence="12">
    <location>
        <begin position="222"/>
        <end position="227"/>
    </location>
    <ligand>
        <name>ATP</name>
        <dbReference type="ChEBI" id="CHEBI:30616"/>
    </ligand>
</feature>
<evidence type="ECO:0000256" key="4">
    <source>
        <dbReference type="ARBA" id="ARBA00022679"/>
    </source>
</evidence>
<feature type="binding site" evidence="12">
    <location>
        <position position="289"/>
    </location>
    <ligand>
        <name>K(+)</name>
        <dbReference type="ChEBI" id="CHEBI:29103"/>
    </ligand>
</feature>
<dbReference type="Pfam" id="PF00294">
    <property type="entry name" value="PfkB"/>
    <property type="match status" value="1"/>
</dbReference>
<keyword evidence="15" id="KW-1185">Reference proteome</keyword>
<feature type="binding site" evidence="12">
    <location>
        <position position="293"/>
    </location>
    <ligand>
        <name>K(+)</name>
        <dbReference type="ChEBI" id="CHEBI:29103"/>
    </ligand>
</feature>
<dbReference type="InterPro" id="IPR002173">
    <property type="entry name" value="Carboh/pur_kinase_PfkB_CS"/>
</dbReference>
<dbReference type="PANTHER" id="PTHR10584">
    <property type="entry name" value="SUGAR KINASE"/>
    <property type="match status" value="1"/>
</dbReference>
<comment type="caution">
    <text evidence="12">Lacks conserved residue(s) required for the propagation of feature annotation.</text>
</comment>
<dbReference type="InterPro" id="IPR011877">
    <property type="entry name" value="Ribokinase"/>
</dbReference>
<feature type="binding site" evidence="12">
    <location>
        <position position="186"/>
    </location>
    <ligand>
        <name>ATP</name>
        <dbReference type="ChEBI" id="CHEBI:30616"/>
    </ligand>
</feature>
<evidence type="ECO:0000256" key="7">
    <source>
        <dbReference type="ARBA" id="ARBA00022777"/>
    </source>
</evidence>
<dbReference type="EC" id="2.7.1.15" evidence="2 12"/>
<dbReference type="InterPro" id="IPR011611">
    <property type="entry name" value="PfkB_dom"/>
</dbReference>
<comment type="caution">
    <text evidence="14">The sequence shown here is derived from an EMBL/GenBank/DDBJ whole genome shotgun (WGS) entry which is preliminary data.</text>
</comment>
<evidence type="ECO:0000256" key="10">
    <source>
        <dbReference type="ARBA" id="ARBA00022958"/>
    </source>
</evidence>
<keyword evidence="8 12" id="KW-0067">ATP-binding</keyword>
<evidence type="ECO:0000256" key="8">
    <source>
        <dbReference type="ARBA" id="ARBA00022840"/>
    </source>
</evidence>
<keyword evidence="5 12" id="KW-0479">Metal-binding</keyword>
<evidence type="ECO:0000256" key="6">
    <source>
        <dbReference type="ARBA" id="ARBA00022741"/>
    </source>
</evidence>
<dbReference type="CDD" id="cd01174">
    <property type="entry name" value="ribokinase"/>
    <property type="match status" value="1"/>
</dbReference>
<comment type="subcellular location">
    <subcellularLocation>
        <location evidence="12">Cytoplasm</location>
    </subcellularLocation>
</comment>
<comment type="activity regulation">
    <text evidence="12">Activated by a monovalent cation that binds near, but not in, the active site. The most likely occupant of the site in vivo is potassium. Ion binding induces a conformational change that may alter substrate affinity.</text>
</comment>
<dbReference type="HAMAP" id="MF_01987">
    <property type="entry name" value="Ribokinase"/>
    <property type="match status" value="1"/>
</dbReference>
<accession>A0ABU8XEK9</accession>
<gene>
    <name evidence="12 14" type="primary">rbsK</name>
    <name evidence="14" type="ORF">WKW79_23190</name>
</gene>
<evidence type="ECO:0000259" key="13">
    <source>
        <dbReference type="Pfam" id="PF00294"/>
    </source>
</evidence>
<evidence type="ECO:0000256" key="3">
    <source>
        <dbReference type="ARBA" id="ARBA00016943"/>
    </source>
</evidence>
<dbReference type="InterPro" id="IPR002139">
    <property type="entry name" value="Ribo/fructo_kinase"/>
</dbReference>
<comment type="subunit">
    <text evidence="12">Homodimer.</text>
</comment>
<dbReference type="PRINTS" id="PR00990">
    <property type="entry name" value="RIBOKINASE"/>
</dbReference>
<protein>
    <recommendedName>
        <fullName evidence="3 12">Ribokinase</fullName>
        <shortName evidence="12">RK</shortName>
        <ecNumber evidence="2 12">2.7.1.15</ecNumber>
    </recommendedName>
</protein>
<evidence type="ECO:0000256" key="2">
    <source>
        <dbReference type="ARBA" id="ARBA00012035"/>
    </source>
</evidence>
<feature type="binding site" evidence="12">
    <location>
        <position position="248"/>
    </location>
    <ligand>
        <name>K(+)</name>
        <dbReference type="ChEBI" id="CHEBI:29103"/>
    </ligand>
</feature>
<feature type="binding site" evidence="12">
    <location>
        <begin position="253"/>
        <end position="254"/>
    </location>
    <ligand>
        <name>ATP</name>
        <dbReference type="ChEBI" id="CHEBI:30616"/>
    </ligand>
</feature>
<dbReference type="PROSITE" id="PS00583">
    <property type="entry name" value="PFKB_KINASES_1"/>
    <property type="match status" value="1"/>
</dbReference>
<feature type="binding site" evidence="12">
    <location>
        <begin position="16"/>
        <end position="18"/>
    </location>
    <ligand>
        <name>substrate</name>
    </ligand>
</feature>
<comment type="catalytic activity">
    <reaction evidence="12">
        <text>D-ribose + ATP = D-ribose 5-phosphate + ADP + H(+)</text>
        <dbReference type="Rhea" id="RHEA:13697"/>
        <dbReference type="ChEBI" id="CHEBI:15378"/>
        <dbReference type="ChEBI" id="CHEBI:30616"/>
        <dbReference type="ChEBI" id="CHEBI:47013"/>
        <dbReference type="ChEBI" id="CHEBI:78346"/>
        <dbReference type="ChEBI" id="CHEBI:456216"/>
        <dbReference type="EC" id="2.7.1.15"/>
    </reaction>
</comment>
<dbReference type="GO" id="GO:0004747">
    <property type="term" value="F:ribokinase activity"/>
    <property type="evidence" value="ECO:0007669"/>
    <property type="project" value="UniProtKB-EC"/>
</dbReference>
<evidence type="ECO:0000256" key="9">
    <source>
        <dbReference type="ARBA" id="ARBA00022842"/>
    </source>
</evidence>
<feature type="binding site" evidence="12">
    <location>
        <position position="142"/>
    </location>
    <ligand>
        <name>substrate</name>
    </ligand>
</feature>
<feature type="active site" description="Proton acceptor" evidence="12">
    <location>
        <position position="254"/>
    </location>
</feature>
<evidence type="ECO:0000256" key="5">
    <source>
        <dbReference type="ARBA" id="ARBA00022723"/>
    </source>
</evidence>
<dbReference type="NCBIfam" id="TIGR02152">
    <property type="entry name" value="D_ribokin_bact"/>
    <property type="match status" value="1"/>
</dbReference>
<comment type="cofactor">
    <cofactor evidence="12">
        <name>Mg(2+)</name>
        <dbReference type="ChEBI" id="CHEBI:18420"/>
    </cofactor>
    <text evidence="12">Requires a divalent cation, most likely magnesium in vivo, as an electrophilic catalyst to aid phosphoryl group transfer. It is the chelate of the metal and the nucleotide that is the actual substrate.</text>
</comment>
<keyword evidence="6 12" id="KW-0547">Nucleotide-binding</keyword>
<comment type="pathway">
    <text evidence="12">Carbohydrate metabolism; D-ribose degradation; D-ribose 5-phosphate from beta-D-ribopyranose: step 2/2.</text>
</comment>
<dbReference type="RefSeq" id="WP_340337564.1">
    <property type="nucleotide sequence ID" value="NZ_JBBKZS010000011.1"/>
</dbReference>
<dbReference type="PANTHER" id="PTHR10584:SF166">
    <property type="entry name" value="RIBOKINASE"/>
    <property type="match status" value="1"/>
</dbReference>
<proteinExistence type="inferred from homology"/>
<feature type="binding site" evidence="12">
    <location>
        <position position="250"/>
    </location>
    <ligand>
        <name>K(+)</name>
        <dbReference type="ChEBI" id="CHEBI:29103"/>
    </ligand>
</feature>